<reference evidence="2 3" key="1">
    <citation type="submission" date="2020-01" db="EMBL/GenBank/DDBJ databases">
        <title>Leptobacterium flavescens.</title>
        <authorList>
            <person name="Wang G."/>
        </authorList>
    </citation>
    <scope>NUCLEOTIDE SEQUENCE [LARGE SCALE GENOMIC DNA]</scope>
    <source>
        <strain evidence="2 3">KCTC 22160</strain>
    </source>
</reference>
<dbReference type="RefSeq" id="WP_163608057.1">
    <property type="nucleotide sequence ID" value="NZ_JAABOO010000003.1"/>
</dbReference>
<keyword evidence="3" id="KW-1185">Reference proteome</keyword>
<feature type="signal peptide" evidence="1">
    <location>
        <begin position="1"/>
        <end position="19"/>
    </location>
</feature>
<organism evidence="2 3">
    <name type="scientific">Leptobacterium flavescens</name>
    <dbReference type="NCBI Taxonomy" id="472055"/>
    <lineage>
        <taxon>Bacteria</taxon>
        <taxon>Pseudomonadati</taxon>
        <taxon>Bacteroidota</taxon>
        <taxon>Flavobacteriia</taxon>
        <taxon>Flavobacteriales</taxon>
        <taxon>Flavobacteriaceae</taxon>
        <taxon>Leptobacterium</taxon>
    </lineage>
</organism>
<dbReference type="AlphaFoldDB" id="A0A6P0UP60"/>
<evidence type="ECO:0008006" key="4">
    <source>
        <dbReference type="Google" id="ProtNLM"/>
    </source>
</evidence>
<comment type="caution">
    <text evidence="2">The sequence shown here is derived from an EMBL/GenBank/DDBJ whole genome shotgun (WGS) entry which is preliminary data.</text>
</comment>
<gene>
    <name evidence="2" type="ORF">GWK08_15075</name>
</gene>
<proteinExistence type="predicted"/>
<name>A0A6P0UP60_9FLAO</name>
<evidence type="ECO:0000313" key="2">
    <source>
        <dbReference type="EMBL" id="NER14777.1"/>
    </source>
</evidence>
<feature type="chain" id="PRO_5026892183" description="Outer membrane beta-barrel protein" evidence="1">
    <location>
        <begin position="20"/>
        <end position="420"/>
    </location>
</feature>
<keyword evidence="1" id="KW-0732">Signal</keyword>
<dbReference type="Gene3D" id="2.40.160.60">
    <property type="entry name" value="Outer membrane protein transport protein (OMPP1/FadL/TodX)"/>
    <property type="match status" value="1"/>
</dbReference>
<accession>A0A6P0UP60</accession>
<protein>
    <recommendedName>
        <fullName evidence="4">Outer membrane beta-barrel protein</fullName>
    </recommendedName>
</protein>
<sequence length="420" mass="46058">MIRKIIVGITLLLISNSYAQNGSNSPYSFFGLGELRFRGTVENQSMGGISVFADSIAFNFRNPAAFGNLRLTTYTVAASYTNLSLKNETTTESTGNGAFEYLALAFPLSPKLGIGFGVIPYSSVGYQLESLDETQDPNVLDRFSGDGGLNRAFLSVGYAITKNFSIGATANYDFGRIDNDTRRIIEGVQLATREVNESSLSGIDVNLALNYKGRLTKDLMLHSSVIYAPEATITSENERRLETISTITGVDVVAQSINVDLDALNLRETDLIIPSTTTFGLGVGKLNKWFVGGEYEIKKIGNFENSFLSISNLAYEDGSRFSLGGFYVPRYNSFSSYWSRVTYRLGLRYEETGIRLNNTPVNDFGISFGLGLPVGGSKLNIGFEGGRRGTTTAGRVEETYFSVKVSLSLLGKWFRKVQYN</sequence>
<dbReference type="SUPFAM" id="SSF56935">
    <property type="entry name" value="Porins"/>
    <property type="match status" value="1"/>
</dbReference>
<dbReference type="Proteomes" id="UP000468581">
    <property type="component" value="Unassembled WGS sequence"/>
</dbReference>
<dbReference type="EMBL" id="JAABOO010000003">
    <property type="protein sequence ID" value="NER14777.1"/>
    <property type="molecule type" value="Genomic_DNA"/>
</dbReference>
<evidence type="ECO:0000256" key="1">
    <source>
        <dbReference type="SAM" id="SignalP"/>
    </source>
</evidence>
<evidence type="ECO:0000313" key="3">
    <source>
        <dbReference type="Proteomes" id="UP000468581"/>
    </source>
</evidence>